<dbReference type="Pfam" id="PF17246">
    <property type="entry name" value="CDC24_OB1"/>
    <property type="match status" value="1"/>
</dbReference>
<accession>A0A0A9C6W7</accession>
<proteinExistence type="predicted"/>
<reference evidence="2" key="2">
    <citation type="journal article" date="2015" name="Data Brief">
        <title>Shoot transcriptome of the giant reed, Arundo donax.</title>
        <authorList>
            <person name="Barrero R.A."/>
            <person name="Guerrero F.D."/>
            <person name="Moolhuijzen P."/>
            <person name="Goolsby J.A."/>
            <person name="Tidwell J."/>
            <person name="Bellgard S.E."/>
            <person name="Bellgard M.I."/>
        </authorList>
    </citation>
    <scope>NUCLEOTIDE SEQUENCE</scope>
    <source>
        <tissue evidence="2">Shoot tissue taken approximately 20 cm above the soil surface</tissue>
    </source>
</reference>
<dbReference type="PANTHER" id="PTHR36033:SF1">
    <property type="entry name" value="NUCLEIC ACID-BINDING PROTEINS SUPERFAMILY"/>
    <property type="match status" value="1"/>
</dbReference>
<name>A0A0A9C6W7_ARUDO</name>
<organism evidence="2">
    <name type="scientific">Arundo donax</name>
    <name type="common">Giant reed</name>
    <name type="synonym">Donax arundinaceus</name>
    <dbReference type="NCBI Taxonomy" id="35708"/>
    <lineage>
        <taxon>Eukaryota</taxon>
        <taxon>Viridiplantae</taxon>
        <taxon>Streptophyta</taxon>
        <taxon>Embryophyta</taxon>
        <taxon>Tracheophyta</taxon>
        <taxon>Spermatophyta</taxon>
        <taxon>Magnoliopsida</taxon>
        <taxon>Liliopsida</taxon>
        <taxon>Poales</taxon>
        <taxon>Poaceae</taxon>
        <taxon>PACMAD clade</taxon>
        <taxon>Arundinoideae</taxon>
        <taxon>Arundineae</taxon>
        <taxon>Arundo</taxon>
    </lineage>
</organism>
<sequence length="89" mass="9053">MDPAATGAAASSDGGAFLEFVDYAISVLSSSGSDGDGYESLGDGPAPERPPWGWAVAQVLKSCCAYSSGVTAAILLSDLFQVNFVRSCI</sequence>
<dbReference type="InterPro" id="IPR035201">
    <property type="entry name" value="Cdc24_OB1"/>
</dbReference>
<dbReference type="EMBL" id="GBRH01228780">
    <property type="protein sequence ID" value="JAD69115.1"/>
    <property type="molecule type" value="Transcribed_RNA"/>
</dbReference>
<dbReference type="PANTHER" id="PTHR36033">
    <property type="entry name" value="NUCLEIC ACID-BINDING PROTEINS SUPERFAMILY"/>
    <property type="match status" value="1"/>
</dbReference>
<reference evidence="2" key="1">
    <citation type="submission" date="2014-09" db="EMBL/GenBank/DDBJ databases">
        <authorList>
            <person name="Magalhaes I.L.F."/>
            <person name="Oliveira U."/>
            <person name="Santos F.R."/>
            <person name="Vidigal T.H.D.A."/>
            <person name="Brescovit A.D."/>
            <person name="Santos A.J."/>
        </authorList>
    </citation>
    <scope>NUCLEOTIDE SEQUENCE</scope>
    <source>
        <tissue evidence="2">Shoot tissue taken approximately 20 cm above the soil surface</tissue>
    </source>
</reference>
<evidence type="ECO:0000259" key="1">
    <source>
        <dbReference type="Pfam" id="PF17246"/>
    </source>
</evidence>
<feature type="domain" description="Cell division control protein 24 OB" evidence="1">
    <location>
        <begin position="17"/>
        <end position="81"/>
    </location>
</feature>
<evidence type="ECO:0000313" key="2">
    <source>
        <dbReference type="EMBL" id="JAD69115.1"/>
    </source>
</evidence>
<protein>
    <recommendedName>
        <fullName evidence="1">Cell division control protein 24 OB domain-containing protein</fullName>
    </recommendedName>
</protein>
<dbReference type="AlphaFoldDB" id="A0A0A9C6W7"/>